<dbReference type="OrthoDB" id="9811823at2"/>
<evidence type="ECO:0000313" key="10">
    <source>
        <dbReference type="Proteomes" id="UP000185678"/>
    </source>
</evidence>
<dbReference type="EMBL" id="FTOA01000002">
    <property type="protein sequence ID" value="SIS46022.1"/>
    <property type="molecule type" value="Genomic_DNA"/>
</dbReference>
<sequence>MARYRLTIEFDGTPFVGWQRQANGMSVQGCLEQAALRYCGETVTFHAAGRTDAGVHGLGMVVHVDLARGDRADKVRDALNALLRPDPVVVLDAQVVDDDFHARFSCIERSYVYRILNRRAPAALQAGKVWWYAKPLNAEAMDEAARCLVGKHDFSSFRASECQAQSPVKTLDELRIRRQGEMLEVYVRARSFLHHQVRNMVGTLVLVGEGKWDRDRLAAALAACNRSAAGQTAPAQGLFFLNARYPEDQQA</sequence>
<comment type="similarity">
    <text evidence="1 4 7">Belongs to the tRNA pseudouridine synthase TruA family.</text>
</comment>
<comment type="caution">
    <text evidence="4">Lacks conserved residue(s) required for the propagation of feature annotation.</text>
</comment>
<evidence type="ECO:0000256" key="2">
    <source>
        <dbReference type="ARBA" id="ARBA00022694"/>
    </source>
</evidence>
<dbReference type="CDD" id="cd02570">
    <property type="entry name" value="PseudoU_synth_EcTruA"/>
    <property type="match status" value="1"/>
</dbReference>
<dbReference type="InterPro" id="IPR020097">
    <property type="entry name" value="PsdUridine_synth_TruA_a/b_dom"/>
</dbReference>
<dbReference type="SUPFAM" id="SSF55120">
    <property type="entry name" value="Pseudouridine synthase"/>
    <property type="match status" value="1"/>
</dbReference>
<dbReference type="Gene3D" id="3.30.70.580">
    <property type="entry name" value="Pseudouridine synthase I, catalytic domain, N-terminal subdomain"/>
    <property type="match status" value="1"/>
</dbReference>
<evidence type="ECO:0000256" key="3">
    <source>
        <dbReference type="ARBA" id="ARBA00023235"/>
    </source>
</evidence>
<dbReference type="PANTHER" id="PTHR11142">
    <property type="entry name" value="PSEUDOURIDYLATE SYNTHASE"/>
    <property type="match status" value="1"/>
</dbReference>
<dbReference type="PANTHER" id="PTHR11142:SF0">
    <property type="entry name" value="TRNA PSEUDOURIDINE SYNTHASE-LIKE 1"/>
    <property type="match status" value="1"/>
</dbReference>
<comment type="catalytic activity">
    <reaction evidence="4 7">
        <text>uridine(38/39/40) in tRNA = pseudouridine(38/39/40) in tRNA</text>
        <dbReference type="Rhea" id="RHEA:22376"/>
        <dbReference type="Rhea" id="RHEA-COMP:10085"/>
        <dbReference type="Rhea" id="RHEA-COMP:10087"/>
        <dbReference type="ChEBI" id="CHEBI:65314"/>
        <dbReference type="ChEBI" id="CHEBI:65315"/>
        <dbReference type="EC" id="5.4.99.12"/>
    </reaction>
</comment>
<feature type="domain" description="Pseudouridine synthase I TruA alpha/beta" evidence="8">
    <location>
        <begin position="144"/>
        <end position="246"/>
    </location>
</feature>
<evidence type="ECO:0000256" key="5">
    <source>
        <dbReference type="PIRSR" id="PIRSR001430-1"/>
    </source>
</evidence>
<evidence type="ECO:0000256" key="1">
    <source>
        <dbReference type="ARBA" id="ARBA00009375"/>
    </source>
</evidence>
<dbReference type="InterPro" id="IPR001406">
    <property type="entry name" value="PsdUridine_synth_TruA"/>
</dbReference>
<accession>A0A1N7J9K7</accession>
<feature type="domain" description="Pseudouridine synthase I TruA alpha/beta" evidence="8">
    <location>
        <begin position="8"/>
        <end position="104"/>
    </location>
</feature>
<dbReference type="PIRSF" id="PIRSF001430">
    <property type="entry name" value="tRNA_psdUrid_synth"/>
    <property type="match status" value="1"/>
</dbReference>
<evidence type="ECO:0000313" key="9">
    <source>
        <dbReference type="EMBL" id="SIS46022.1"/>
    </source>
</evidence>
<dbReference type="FunFam" id="3.30.70.580:FF:000001">
    <property type="entry name" value="tRNA pseudouridine synthase A"/>
    <property type="match status" value="1"/>
</dbReference>
<name>A0A1N7J9K7_9PROT</name>
<proteinExistence type="inferred from homology"/>
<dbReference type="Pfam" id="PF01416">
    <property type="entry name" value="PseudoU_synth_1"/>
    <property type="match status" value="2"/>
</dbReference>
<dbReference type="NCBIfam" id="TIGR00071">
    <property type="entry name" value="hisT_truA"/>
    <property type="match status" value="1"/>
</dbReference>
<feature type="binding site" evidence="4 6">
    <location>
        <position position="111"/>
    </location>
    <ligand>
        <name>substrate</name>
    </ligand>
</feature>
<dbReference type="InterPro" id="IPR020095">
    <property type="entry name" value="PsdUridine_synth_TruA_C"/>
</dbReference>
<dbReference type="GO" id="GO:0031119">
    <property type="term" value="P:tRNA pseudouridine synthesis"/>
    <property type="evidence" value="ECO:0007669"/>
    <property type="project" value="UniProtKB-UniRule"/>
</dbReference>
<dbReference type="EC" id="5.4.99.12" evidence="4"/>
<evidence type="ECO:0000256" key="4">
    <source>
        <dbReference type="HAMAP-Rule" id="MF_00171"/>
    </source>
</evidence>
<dbReference type="InterPro" id="IPR020094">
    <property type="entry name" value="TruA/RsuA/RluB/E/F_N"/>
</dbReference>
<keyword evidence="2 4" id="KW-0819">tRNA processing</keyword>
<keyword evidence="10" id="KW-1185">Reference proteome</keyword>
<organism evidence="9 10">
    <name type="scientific">Insolitispirillum peregrinum</name>
    <dbReference type="NCBI Taxonomy" id="80876"/>
    <lineage>
        <taxon>Bacteria</taxon>
        <taxon>Pseudomonadati</taxon>
        <taxon>Pseudomonadota</taxon>
        <taxon>Alphaproteobacteria</taxon>
        <taxon>Rhodospirillales</taxon>
        <taxon>Novispirillaceae</taxon>
        <taxon>Insolitispirillum</taxon>
    </lineage>
</organism>
<gene>
    <name evidence="4" type="primary">truA</name>
    <name evidence="9" type="ORF">SAMN05421779_1027</name>
</gene>
<evidence type="ECO:0000256" key="6">
    <source>
        <dbReference type="PIRSR" id="PIRSR001430-2"/>
    </source>
</evidence>
<dbReference type="RefSeq" id="WP_076398948.1">
    <property type="nucleotide sequence ID" value="NZ_FTOA01000002.1"/>
</dbReference>
<dbReference type="Gene3D" id="3.30.70.660">
    <property type="entry name" value="Pseudouridine synthase I, catalytic domain, C-terminal subdomain"/>
    <property type="match status" value="1"/>
</dbReference>
<comment type="subunit">
    <text evidence="4">Homodimer.</text>
</comment>
<dbReference type="HAMAP" id="MF_00171">
    <property type="entry name" value="TruA"/>
    <property type="match status" value="1"/>
</dbReference>
<comment type="function">
    <text evidence="4">Formation of pseudouridine at positions 38, 39 and 40 in the anticodon stem and loop of transfer RNAs.</text>
</comment>
<dbReference type="GO" id="GO:0003723">
    <property type="term" value="F:RNA binding"/>
    <property type="evidence" value="ECO:0007669"/>
    <property type="project" value="InterPro"/>
</dbReference>
<evidence type="ECO:0000256" key="7">
    <source>
        <dbReference type="RuleBase" id="RU003792"/>
    </source>
</evidence>
<dbReference type="InterPro" id="IPR020103">
    <property type="entry name" value="PsdUridine_synth_cat_dom_sf"/>
</dbReference>
<dbReference type="AlphaFoldDB" id="A0A1N7J9K7"/>
<keyword evidence="3 4" id="KW-0413">Isomerase</keyword>
<dbReference type="STRING" id="80876.SAMN05421779_1027"/>
<feature type="active site" description="Nucleophile" evidence="4 5">
    <location>
        <position position="52"/>
    </location>
</feature>
<reference evidence="9 10" key="1">
    <citation type="submission" date="2017-01" db="EMBL/GenBank/DDBJ databases">
        <authorList>
            <person name="Mah S.A."/>
            <person name="Swanson W.J."/>
            <person name="Moy G.W."/>
            <person name="Vacquier V.D."/>
        </authorList>
    </citation>
    <scope>NUCLEOTIDE SEQUENCE [LARGE SCALE GENOMIC DNA]</scope>
    <source>
        <strain evidence="9 10">DSM 11589</strain>
    </source>
</reference>
<dbReference type="Proteomes" id="UP000185678">
    <property type="component" value="Unassembled WGS sequence"/>
</dbReference>
<dbReference type="GO" id="GO:0160147">
    <property type="term" value="F:tRNA pseudouridine(38-40) synthase activity"/>
    <property type="evidence" value="ECO:0007669"/>
    <property type="project" value="UniProtKB-EC"/>
</dbReference>
<evidence type="ECO:0000259" key="8">
    <source>
        <dbReference type="Pfam" id="PF01416"/>
    </source>
</evidence>
<protein>
    <recommendedName>
        <fullName evidence="4">tRNA pseudouridine synthase A</fullName>
        <ecNumber evidence="4">5.4.99.12</ecNumber>
    </recommendedName>
    <alternativeName>
        <fullName evidence="4">tRNA pseudouridine(38-40) synthase</fullName>
    </alternativeName>
    <alternativeName>
        <fullName evidence="4">tRNA pseudouridylate synthase I</fullName>
    </alternativeName>
    <alternativeName>
        <fullName evidence="4">tRNA-uridine isomerase I</fullName>
    </alternativeName>
</protein>